<dbReference type="EMBL" id="AKAU01000302">
    <property type="protein sequence ID" value="EIM93639.1"/>
    <property type="molecule type" value="Genomic_DNA"/>
</dbReference>
<gene>
    <name evidence="1" type="ORF">WQE_48583</name>
</gene>
<protein>
    <submittedName>
        <fullName evidence="1">Uncharacterized protein</fullName>
    </submittedName>
</protein>
<dbReference type="Proteomes" id="UP000004980">
    <property type="component" value="Unassembled WGS sequence"/>
</dbReference>
<sequence length="70" mass="7749">MGVIPSGRWRLAIRLSGSPVIHRSNCISTRAPAKAYDTQRRDVPLDRIRLAPLLDVYIARIGKGNLLLAV</sequence>
<name>A0ABP2P7N3_9BURK</name>
<organism evidence="1 2">
    <name type="scientific">Paraburkholderia hospita</name>
    <dbReference type="NCBI Taxonomy" id="169430"/>
    <lineage>
        <taxon>Bacteria</taxon>
        <taxon>Pseudomonadati</taxon>
        <taxon>Pseudomonadota</taxon>
        <taxon>Betaproteobacteria</taxon>
        <taxon>Burkholderiales</taxon>
        <taxon>Burkholderiaceae</taxon>
        <taxon>Paraburkholderia</taxon>
    </lineage>
</organism>
<accession>A0ABP2P7N3</accession>
<evidence type="ECO:0000313" key="1">
    <source>
        <dbReference type="EMBL" id="EIM93639.1"/>
    </source>
</evidence>
<comment type="caution">
    <text evidence="1">The sequence shown here is derived from an EMBL/GenBank/DDBJ whole genome shotgun (WGS) entry which is preliminary data.</text>
</comment>
<reference evidence="1 2" key="1">
    <citation type="journal article" date="2012" name="J. Bacteriol.">
        <title>Draft Genome Sequence of the Soil Bacterium Burkholderia terrae Strain BS001, Which Interacts with Fungal Surface Structures.</title>
        <authorList>
            <person name="Nazir R."/>
            <person name="Hansen M.A."/>
            <person name="Sorensen S."/>
            <person name="van Elsas J.D."/>
        </authorList>
    </citation>
    <scope>NUCLEOTIDE SEQUENCE [LARGE SCALE GENOMIC DNA]</scope>
    <source>
        <strain evidence="1 2">BS001</strain>
    </source>
</reference>
<proteinExistence type="predicted"/>
<keyword evidence="2" id="KW-1185">Reference proteome</keyword>
<evidence type="ECO:0000313" key="2">
    <source>
        <dbReference type="Proteomes" id="UP000004980"/>
    </source>
</evidence>